<dbReference type="InterPro" id="IPR003495">
    <property type="entry name" value="CobW/HypB/UreG_nucleotide-bd"/>
</dbReference>
<reference evidence="3" key="1">
    <citation type="submission" date="2021-01" db="EMBL/GenBank/DDBJ databases">
        <authorList>
            <person name="Corre E."/>
            <person name="Pelletier E."/>
            <person name="Niang G."/>
            <person name="Scheremetjew M."/>
            <person name="Finn R."/>
            <person name="Kale V."/>
            <person name="Holt S."/>
            <person name="Cochrane G."/>
            <person name="Meng A."/>
            <person name="Brown T."/>
            <person name="Cohen L."/>
        </authorList>
    </citation>
    <scope>NUCLEOTIDE SEQUENCE</scope>
    <source>
        <strain evidence="3">CCMP1413</strain>
    </source>
</reference>
<dbReference type="PANTHER" id="PTHR13748">
    <property type="entry name" value="COBW-RELATED"/>
    <property type="match status" value="1"/>
</dbReference>
<evidence type="ECO:0000313" key="3">
    <source>
        <dbReference type="EMBL" id="CAD8242990.1"/>
    </source>
</evidence>
<dbReference type="GO" id="GO:0005737">
    <property type="term" value="C:cytoplasm"/>
    <property type="evidence" value="ECO:0007669"/>
    <property type="project" value="TreeGrafter"/>
</dbReference>
<evidence type="ECO:0000259" key="2">
    <source>
        <dbReference type="Pfam" id="PF02492"/>
    </source>
</evidence>
<dbReference type="SUPFAM" id="SSF52540">
    <property type="entry name" value="P-loop containing nucleoside triphosphate hydrolases"/>
    <property type="match status" value="1"/>
</dbReference>
<sequence length="275" mass="27647">MAAAARGEDDRVGVSIIAGALGAGKTTLLTWLAFRAAPAVAERWVAVLNEFGEAKFGDGVNTAITPAGAGAGVAGAFETPRSAAERAILSGQAAIDVLDQSSTVAGGCVCCTSAPLLESVLAGILRKSRRRGPRVDRILLEPSSLASHAALLEVLRGPHLGAFVRADAVVFVVDARPFADGAAAPAAGDVSWLAVAVAETAAAATTIVGTRCVDAAQAEAALPRLRAWAAALPPLPGGAERRVVVLRPAAGGSDFDAAWVREPHSSEPQGPAAAA</sequence>
<protein>
    <recommendedName>
        <fullName evidence="2">CobW/HypB/UreG nucleotide-binding domain-containing protein</fullName>
    </recommendedName>
</protein>
<feature type="domain" description="CobW/HypB/UreG nucleotide-binding" evidence="2">
    <location>
        <begin position="14"/>
        <end position="220"/>
    </location>
</feature>
<proteinExistence type="predicted"/>
<dbReference type="InterPro" id="IPR051316">
    <property type="entry name" value="Zinc-reg_GTPase_activator"/>
</dbReference>
<dbReference type="Pfam" id="PF02492">
    <property type="entry name" value="cobW"/>
    <property type="match status" value="1"/>
</dbReference>
<dbReference type="PANTHER" id="PTHR13748:SF46">
    <property type="entry name" value="ZINC CHAPERONE YEIR"/>
    <property type="match status" value="1"/>
</dbReference>
<dbReference type="EMBL" id="HBDZ01010392">
    <property type="protein sequence ID" value="CAD8242990.1"/>
    <property type="molecule type" value="Transcribed_RNA"/>
</dbReference>
<feature type="region of interest" description="Disordered" evidence="1">
    <location>
        <begin position="256"/>
        <end position="275"/>
    </location>
</feature>
<evidence type="ECO:0000256" key="1">
    <source>
        <dbReference type="SAM" id="MobiDB-lite"/>
    </source>
</evidence>
<dbReference type="AlphaFoldDB" id="A0A7R9TRB4"/>
<name>A0A7R9TRB4_9VIRI</name>
<dbReference type="Gene3D" id="3.40.50.300">
    <property type="entry name" value="P-loop containing nucleotide triphosphate hydrolases"/>
    <property type="match status" value="1"/>
</dbReference>
<dbReference type="InterPro" id="IPR027417">
    <property type="entry name" value="P-loop_NTPase"/>
</dbReference>
<accession>A0A7R9TRB4</accession>
<gene>
    <name evidence="3" type="ORF">PCOL08062_LOCUS7898</name>
</gene>
<organism evidence="3">
    <name type="scientific">Prasinoderma coloniale</name>
    <dbReference type="NCBI Taxonomy" id="156133"/>
    <lineage>
        <taxon>Eukaryota</taxon>
        <taxon>Viridiplantae</taxon>
        <taxon>Prasinodermophyta</taxon>
        <taxon>Prasinodermophyceae</taxon>
        <taxon>Prasinodermales</taxon>
        <taxon>Prasinodermaceae</taxon>
        <taxon>Prasinoderma</taxon>
    </lineage>
</organism>